<organism evidence="2">
    <name type="scientific">Vibrio splendidus</name>
    <dbReference type="NCBI Taxonomy" id="29497"/>
    <lineage>
        <taxon>Bacteria</taxon>
        <taxon>Pseudomonadati</taxon>
        <taxon>Pseudomonadota</taxon>
        <taxon>Gammaproteobacteria</taxon>
        <taxon>Vibrionales</taxon>
        <taxon>Vibrionaceae</taxon>
        <taxon>Vibrio</taxon>
    </lineage>
</organism>
<name>A0A0H3ZV05_VIBSP</name>
<evidence type="ECO:0000256" key="1">
    <source>
        <dbReference type="SAM" id="MobiDB-lite"/>
    </source>
</evidence>
<accession>A0A0H3ZV05</accession>
<evidence type="ECO:0000313" key="2">
    <source>
        <dbReference type="EMBL" id="AKN37669.1"/>
    </source>
</evidence>
<feature type="region of interest" description="Disordered" evidence="1">
    <location>
        <begin position="1"/>
        <end position="39"/>
    </location>
</feature>
<reference evidence="2" key="1">
    <citation type="journal article" date="2015" name="MBio">
        <title>Eco-Evolutionary Dynamics of Episomes among Ecologically Cohesive Bacterial Populations.</title>
        <authorList>
            <person name="Xue H."/>
            <person name="Cordero O.X."/>
            <person name="Camas F.M."/>
            <person name="Trimble W."/>
            <person name="Meyer F."/>
            <person name="Guglielmini J."/>
            <person name="Rocha E.P."/>
            <person name="Polz M.F."/>
        </authorList>
    </citation>
    <scope>NUCLEOTIDE SEQUENCE</scope>
    <source>
        <strain evidence="2">5S_214</strain>
    </source>
</reference>
<proteinExistence type="predicted"/>
<dbReference type="AlphaFoldDB" id="A0A0H3ZV05"/>
<sequence>MLKNRKPDLLAASVQIGRQTYRRKSPLKIPPNRNKLTTQ</sequence>
<dbReference type="EMBL" id="KP795544">
    <property type="protein sequence ID" value="AKN37669.1"/>
    <property type="molecule type" value="Genomic_DNA"/>
</dbReference>
<protein>
    <submittedName>
        <fullName evidence="2">Uncharacterized protein</fullName>
    </submittedName>
</protein>